<dbReference type="Pfam" id="PF16457">
    <property type="entry name" value="PH_12"/>
    <property type="match status" value="1"/>
</dbReference>
<dbReference type="GO" id="GO:0016829">
    <property type="term" value="F:lyase activity"/>
    <property type="evidence" value="ECO:0007669"/>
    <property type="project" value="UniProtKB-KW"/>
</dbReference>
<reference evidence="20" key="1">
    <citation type="submission" date="2013-05" db="EMBL/GenBank/DDBJ databases">
        <authorList>
            <person name="Yim A.K.Y."/>
            <person name="Chan T.F."/>
            <person name="Ji K.M."/>
            <person name="Liu X.Y."/>
            <person name="Zhou J.W."/>
            <person name="Li R.Q."/>
            <person name="Yang K.Y."/>
            <person name="Li J."/>
            <person name="Li M."/>
            <person name="Law P.T.W."/>
            <person name="Wu Y.L."/>
            <person name="Cai Z.L."/>
            <person name="Qin H."/>
            <person name="Bao Y."/>
            <person name="Leung R.K.K."/>
            <person name="Ng P.K.S."/>
            <person name="Zou J."/>
            <person name="Zhong X.J."/>
            <person name="Ran P.X."/>
            <person name="Zhong N.S."/>
            <person name="Liu Z.G."/>
            <person name="Tsui S.K.W."/>
        </authorList>
    </citation>
    <scope>NUCLEOTIDE SEQUENCE</scope>
    <source>
        <strain evidence="20">Derf</strain>
        <tissue evidence="20">Whole organism</tissue>
    </source>
</reference>
<dbReference type="SMART" id="SM00148">
    <property type="entry name" value="PLCXc"/>
    <property type="match status" value="1"/>
</dbReference>
<comment type="catalytic activity">
    <reaction evidence="1">
        <text>an N-(acyl)-sphingosylphosphoethanolamine = an N-(acyl)-sphingosyl-1,3-cyclic phosphate + ethanolamine</text>
        <dbReference type="Rhea" id="RHEA:60648"/>
        <dbReference type="ChEBI" id="CHEBI:57603"/>
        <dbReference type="ChEBI" id="CHEBI:143891"/>
        <dbReference type="ChEBI" id="CHEBI:143892"/>
    </reaction>
</comment>
<dbReference type="Proteomes" id="UP000790347">
    <property type="component" value="Unassembled WGS sequence"/>
</dbReference>
<keyword evidence="14" id="KW-0378">Hydrolase</keyword>
<dbReference type="PROSITE" id="PS50008">
    <property type="entry name" value="PIPLC_Y_DOMAIN"/>
    <property type="match status" value="1"/>
</dbReference>
<reference evidence="20" key="2">
    <citation type="journal article" date="2022" name="Res Sq">
        <title>Comparative Genomics Reveals Insights into the Divergent Evolution of Astigmatic Mites and Household Pest Adaptations.</title>
        <authorList>
            <person name="Xiong Q."/>
            <person name="Wan A.T.-Y."/>
            <person name="Liu X.-Y."/>
            <person name="Fung C.S.-H."/>
            <person name="Xiao X."/>
            <person name="Malainual N."/>
            <person name="Hou J."/>
            <person name="Wang L."/>
            <person name="Wang M."/>
            <person name="Yang K."/>
            <person name="Cui Y."/>
            <person name="Leung E."/>
            <person name="Nong W."/>
            <person name="Shin S.-K."/>
            <person name="Au S."/>
            <person name="Jeong K.Y."/>
            <person name="Chew F.T."/>
            <person name="Hui J."/>
            <person name="Leung T.F."/>
            <person name="Tungtrongchitr A."/>
            <person name="Zhong N."/>
            <person name="Liu Z."/>
            <person name="Tsui S."/>
        </authorList>
    </citation>
    <scope>NUCLEOTIDE SEQUENCE</scope>
    <source>
        <strain evidence="20">Derf</strain>
        <tissue evidence="20">Whole organism</tissue>
    </source>
</reference>
<feature type="region of interest" description="Disordered" evidence="15">
    <location>
        <begin position="60"/>
        <end position="100"/>
    </location>
</feature>
<dbReference type="GO" id="GO:0005737">
    <property type="term" value="C:cytoplasm"/>
    <property type="evidence" value="ECO:0007669"/>
    <property type="project" value="UniProtKB-SubCell"/>
</dbReference>
<dbReference type="SMART" id="SM00149">
    <property type="entry name" value="PLCYc"/>
    <property type="match status" value="1"/>
</dbReference>
<dbReference type="GO" id="GO:0007214">
    <property type="term" value="P:gamma-aminobutyric acid signaling pathway"/>
    <property type="evidence" value="ECO:0007669"/>
    <property type="project" value="TreeGrafter"/>
</dbReference>
<keyword evidence="12" id="KW-0456">Lyase</keyword>
<evidence type="ECO:0000256" key="7">
    <source>
        <dbReference type="ARBA" id="ARBA00022842"/>
    </source>
</evidence>
<dbReference type="InterPro" id="IPR000008">
    <property type="entry name" value="C2_dom"/>
</dbReference>
<dbReference type="SUPFAM" id="SSF49562">
    <property type="entry name" value="C2 domain (Calcium/lipid-binding domain, CaLB)"/>
    <property type="match status" value="1"/>
</dbReference>
<dbReference type="GO" id="GO:0051209">
    <property type="term" value="P:release of sequestered calcium ion into cytosol"/>
    <property type="evidence" value="ECO:0007669"/>
    <property type="project" value="TreeGrafter"/>
</dbReference>
<dbReference type="FunFam" id="2.30.29.30:FF:000025">
    <property type="entry name" value="Phosphoinositide phospholipase C"/>
    <property type="match status" value="1"/>
</dbReference>
<evidence type="ECO:0000259" key="17">
    <source>
        <dbReference type="PROSITE" id="PS50004"/>
    </source>
</evidence>
<keyword evidence="8 14" id="KW-0442">Lipid degradation</keyword>
<evidence type="ECO:0000259" key="19">
    <source>
        <dbReference type="PROSITE" id="PS50222"/>
    </source>
</evidence>
<keyword evidence="9 14" id="KW-0443">Lipid metabolism</keyword>
<dbReference type="InterPro" id="IPR011992">
    <property type="entry name" value="EF-hand-dom_pair"/>
</dbReference>
<dbReference type="PROSITE" id="PS50003">
    <property type="entry name" value="PH_DOMAIN"/>
    <property type="match status" value="1"/>
</dbReference>
<dbReference type="GO" id="GO:0005509">
    <property type="term" value="F:calcium ion binding"/>
    <property type="evidence" value="ECO:0007669"/>
    <property type="project" value="InterPro"/>
</dbReference>
<dbReference type="Gene3D" id="3.20.20.190">
    <property type="entry name" value="Phosphatidylinositol (PI) phosphodiesterase"/>
    <property type="match status" value="1"/>
</dbReference>
<evidence type="ECO:0000256" key="8">
    <source>
        <dbReference type="ARBA" id="ARBA00022963"/>
    </source>
</evidence>
<organism evidence="20 21">
    <name type="scientific">Dermatophagoides farinae</name>
    <name type="common">American house dust mite</name>
    <dbReference type="NCBI Taxonomy" id="6954"/>
    <lineage>
        <taxon>Eukaryota</taxon>
        <taxon>Metazoa</taxon>
        <taxon>Ecdysozoa</taxon>
        <taxon>Arthropoda</taxon>
        <taxon>Chelicerata</taxon>
        <taxon>Arachnida</taxon>
        <taxon>Acari</taxon>
        <taxon>Acariformes</taxon>
        <taxon>Sarcoptiformes</taxon>
        <taxon>Astigmata</taxon>
        <taxon>Psoroptidia</taxon>
        <taxon>Analgoidea</taxon>
        <taxon>Pyroglyphidae</taxon>
        <taxon>Dermatophagoidinae</taxon>
        <taxon>Dermatophagoides</taxon>
    </lineage>
</organism>
<dbReference type="Pfam" id="PF09279">
    <property type="entry name" value="EF-hand_like"/>
    <property type="match status" value="1"/>
</dbReference>
<evidence type="ECO:0000256" key="15">
    <source>
        <dbReference type="SAM" id="MobiDB-lite"/>
    </source>
</evidence>
<feature type="region of interest" description="Disordered" evidence="15">
    <location>
        <begin position="1136"/>
        <end position="1156"/>
    </location>
</feature>
<feature type="compositionally biased region" description="Low complexity" evidence="15">
    <location>
        <begin position="1137"/>
        <end position="1155"/>
    </location>
</feature>
<dbReference type="SUPFAM" id="SSF47473">
    <property type="entry name" value="EF-hand"/>
    <property type="match status" value="1"/>
</dbReference>
<feature type="compositionally biased region" description="Low complexity" evidence="15">
    <location>
        <begin position="60"/>
        <end position="99"/>
    </location>
</feature>
<dbReference type="GO" id="GO:0048015">
    <property type="term" value="P:phosphatidylinositol-mediated signaling"/>
    <property type="evidence" value="ECO:0007669"/>
    <property type="project" value="TreeGrafter"/>
</dbReference>
<dbReference type="InterPro" id="IPR015359">
    <property type="entry name" value="PLC_EF-hand-like"/>
</dbReference>
<evidence type="ECO:0000256" key="4">
    <source>
        <dbReference type="ARBA" id="ARBA00012368"/>
    </source>
</evidence>
<evidence type="ECO:0000256" key="6">
    <source>
        <dbReference type="ARBA" id="ARBA00022723"/>
    </source>
</evidence>
<evidence type="ECO:0000256" key="13">
    <source>
        <dbReference type="ARBA" id="ARBA00023674"/>
    </source>
</evidence>
<keyword evidence="6" id="KW-0479">Metal-binding</keyword>
<dbReference type="Pfam" id="PF00388">
    <property type="entry name" value="PI-PLC-X"/>
    <property type="match status" value="1"/>
</dbReference>
<evidence type="ECO:0000256" key="9">
    <source>
        <dbReference type="ARBA" id="ARBA00023098"/>
    </source>
</evidence>
<keyword evidence="11" id="KW-0807">Transducer</keyword>
<feature type="domain" description="PI-PLC Y-box" evidence="18">
    <location>
        <begin position="728"/>
        <end position="814"/>
    </location>
</feature>
<comment type="catalytic activity">
    <reaction evidence="13">
        <text>a 1,2-diacyl-sn-glycero-3-phospho-(1D-myo-inositol-4,5-bisphosphate) + H2O = 1D-myo-inositol 1,4,5-trisphosphate + a 1,2-diacyl-sn-glycerol + H(+)</text>
        <dbReference type="Rhea" id="RHEA:33179"/>
        <dbReference type="ChEBI" id="CHEBI:15377"/>
        <dbReference type="ChEBI" id="CHEBI:15378"/>
        <dbReference type="ChEBI" id="CHEBI:17815"/>
        <dbReference type="ChEBI" id="CHEBI:58456"/>
        <dbReference type="ChEBI" id="CHEBI:203600"/>
        <dbReference type="EC" id="3.1.4.11"/>
    </reaction>
    <physiologicalReaction direction="left-to-right" evidence="13">
        <dbReference type="Rhea" id="RHEA:33180"/>
    </physiologicalReaction>
</comment>
<dbReference type="SUPFAM" id="SSF51695">
    <property type="entry name" value="PLC-like phosphodiesterases"/>
    <property type="match status" value="2"/>
</dbReference>
<gene>
    <name evidence="20" type="ORF">DERF_008329</name>
</gene>
<dbReference type="InterPro" id="IPR000909">
    <property type="entry name" value="PLipase_C_PInositol-sp_X_dom"/>
</dbReference>
<dbReference type="Gene3D" id="1.10.238.10">
    <property type="entry name" value="EF-hand"/>
    <property type="match status" value="1"/>
</dbReference>
<feature type="domain" description="C2" evidence="17">
    <location>
        <begin position="814"/>
        <end position="944"/>
    </location>
</feature>
<dbReference type="CDD" id="cd13364">
    <property type="entry name" value="PH_PLC_eta"/>
    <property type="match status" value="1"/>
</dbReference>
<name>A0A922I1D7_DERFA</name>
<dbReference type="FunFam" id="1.10.238.10:FF:000005">
    <property type="entry name" value="Phosphoinositide phospholipase C"/>
    <property type="match status" value="1"/>
</dbReference>
<dbReference type="PANTHER" id="PTHR10336">
    <property type="entry name" value="PHOSPHOINOSITIDE-SPECIFIC PHOSPHOLIPASE C FAMILY PROTEIN"/>
    <property type="match status" value="1"/>
</dbReference>
<feature type="domain" description="EF-hand" evidence="19">
    <location>
        <begin position="284"/>
        <end position="319"/>
    </location>
</feature>
<dbReference type="GO" id="GO:0032228">
    <property type="term" value="P:regulation of synaptic transmission, GABAergic"/>
    <property type="evidence" value="ECO:0007669"/>
    <property type="project" value="TreeGrafter"/>
</dbReference>
<comment type="cofactor">
    <cofactor evidence="2">
        <name>Ca(2+)</name>
        <dbReference type="ChEBI" id="CHEBI:29108"/>
    </cofactor>
</comment>
<evidence type="ECO:0000313" key="20">
    <source>
        <dbReference type="EMBL" id="KAH9517684.1"/>
    </source>
</evidence>
<dbReference type="EMBL" id="ASGP02000003">
    <property type="protein sequence ID" value="KAH9517684.1"/>
    <property type="molecule type" value="Genomic_DNA"/>
</dbReference>
<proteinExistence type="predicted"/>
<evidence type="ECO:0000256" key="1">
    <source>
        <dbReference type="ARBA" id="ARBA00000110"/>
    </source>
</evidence>
<dbReference type="CDD" id="cd00275">
    <property type="entry name" value="C2_PLC_like"/>
    <property type="match status" value="1"/>
</dbReference>
<evidence type="ECO:0000259" key="16">
    <source>
        <dbReference type="PROSITE" id="PS50003"/>
    </source>
</evidence>
<evidence type="ECO:0000256" key="12">
    <source>
        <dbReference type="ARBA" id="ARBA00023239"/>
    </source>
</evidence>
<keyword evidence="21" id="KW-1185">Reference proteome</keyword>
<dbReference type="InterPro" id="IPR017946">
    <property type="entry name" value="PLC-like_Pdiesterase_TIM-brl"/>
</dbReference>
<dbReference type="InterPro" id="IPR011993">
    <property type="entry name" value="PH-like_dom_sf"/>
</dbReference>
<dbReference type="Gene3D" id="2.60.40.150">
    <property type="entry name" value="C2 domain"/>
    <property type="match status" value="1"/>
</dbReference>
<protein>
    <recommendedName>
        <fullName evidence="4 14">Phosphoinositide phospholipase C</fullName>
        <ecNumber evidence="4 14">3.1.4.11</ecNumber>
    </recommendedName>
</protein>
<evidence type="ECO:0000256" key="10">
    <source>
        <dbReference type="ARBA" id="ARBA00023157"/>
    </source>
</evidence>
<dbReference type="PROSITE" id="PS50004">
    <property type="entry name" value="C2"/>
    <property type="match status" value="1"/>
</dbReference>
<dbReference type="PANTHER" id="PTHR10336:SF196">
    <property type="entry name" value="PHOSPHOINOSITIDE PHOSPHOLIPASE C"/>
    <property type="match status" value="1"/>
</dbReference>
<evidence type="ECO:0000256" key="14">
    <source>
        <dbReference type="RuleBase" id="RU361133"/>
    </source>
</evidence>
<feature type="domain" description="PH" evidence="16">
    <location>
        <begin position="160"/>
        <end position="270"/>
    </location>
</feature>
<feature type="region of interest" description="Disordered" evidence="15">
    <location>
        <begin position="1"/>
        <end position="29"/>
    </location>
</feature>
<dbReference type="Pfam" id="PF00168">
    <property type="entry name" value="C2"/>
    <property type="match status" value="1"/>
</dbReference>
<dbReference type="CDD" id="cd08558">
    <property type="entry name" value="PI-PLCc_eukaryota"/>
    <property type="match status" value="1"/>
</dbReference>
<dbReference type="PROSITE" id="PS50222">
    <property type="entry name" value="EF_HAND_2"/>
    <property type="match status" value="1"/>
</dbReference>
<dbReference type="InterPro" id="IPR001711">
    <property type="entry name" value="PLipase_C_Pinositol-sp_Y"/>
</dbReference>
<evidence type="ECO:0000313" key="21">
    <source>
        <dbReference type="Proteomes" id="UP000790347"/>
    </source>
</evidence>
<dbReference type="PROSITE" id="PS50007">
    <property type="entry name" value="PIPLC_X_DOMAIN"/>
    <property type="match status" value="1"/>
</dbReference>
<dbReference type="InterPro" id="IPR001849">
    <property type="entry name" value="PH_domain"/>
</dbReference>
<dbReference type="InterPro" id="IPR035892">
    <property type="entry name" value="C2_domain_sf"/>
</dbReference>
<dbReference type="InterPro" id="IPR001192">
    <property type="entry name" value="PI-PLC_fam"/>
</dbReference>
<sequence>MSSKINDEDDDENMNNDDLSTTNHHHHHHSIILSANDEQQQQEPNSNCEIMMNNKSIISINHHNSPSKSLLSSSSSLNKSSSTTSSSSASSSSTSSSNPDQILNKEIFNFSNELNDYELHSSNNSNDNVKTTPQKTVCFHSVTGQPGSDKKITNAIDCLQNMINGTTLIKVKASMRQYRRFYSLEEDLTIIRWSPSTKKTSKAKLPIKSIREVRRGKNTDVLKNPEITGIYKEECSFSIIYGDDFESIDLIALSSVEANIWVTGLNFLIGLIRSPDSLEGREKMREKWLLDVFDEADSDHKGMLDELETIALLKKLNERLCIDSLKQKIMEFEMSKKNGEQRGCISKHAFISLFTQTATRPDIYFILVRYCGRDYMTMEELQLFLEGEQAIQGTSLELCKNLIKRFEPSDQARNKQQLLIDGFTQFLMSDACDILGLAPKQISHNMNRPFVDYFISSSYNTYLIEDQVKGPSSCEGYAKALLSGCRCIKIDVHDGPDYCPLVFHRNTLTSKIPLMDVLTTIKEMAFISSPYPVIIHLENHCSLNVQKEVARLFRKILADHLFLLSTSSLDIMNNGGESSSSSSLSMKFKMETMSLSSNSSSDDYMAIDMQHNNASSSEKYLNTICDQFALNSSTMATNIWSKLTPEKLMYKIIISGKKIGNKNRIIDEVSDEEEENHDFRNDDAHKPRIAICQELSEIISMNRVKPKDNNNCDDNNWSNFDNSNLIHLNESLAVKIAQQNIEELTQRNKYFMTMVTPDISRIDSSNLNPLDFWNCGVQLISMNYQTNGQIMNIYRGWFSQNGCCGYVLKPTYLRGKYSTFNLRRKDAIISGVDPLNIRIKIISGQQLPRPKGASMKANSIDPYIIVQCLGTSIDCAEYRTSTVSNDGHNPIFDESFEFNVCLPELTMIRFLVLDDDYINDDFIGQLAVPISCLESGYKHIKLLNMNDEIIPNASLFVKIALTQRYGSKQKLRRKKSWSQKHNHDAKQMGVKHLDEQLKQVFAMMNESSLLRKNVEKNYIELCDECSLPESANMAQCLRIITLRLATCPTVIGFKIVTSELGYPCVQVCGELTTRLNRTITTLDRCLLELFKTIDQSKNYIASLSELFEKLSNVNYQYEGVVDKSNDSNQMLQYFLNSPSSSSSSKKQSTNEQQQQRNEMTFHHVNEPASSMTSINSSPNLLLKHSKQKKNEKIFENLLWNLSVIKTELDNLNHLKNECESYFKQIQRIAESLERIFEREHKIILRSNSYVVREISNANNFITNQSSSSSSASIIHEVESKQSLISMNNNNDGQLRGILKKTASPIVTKKIYGNNNNNNPVDHQKIF</sequence>
<keyword evidence="10" id="KW-1015">Disulfide bond</keyword>
<dbReference type="GO" id="GO:0046488">
    <property type="term" value="P:phosphatidylinositol metabolic process"/>
    <property type="evidence" value="ECO:0007669"/>
    <property type="project" value="TreeGrafter"/>
</dbReference>
<dbReference type="Pfam" id="PF00387">
    <property type="entry name" value="PI-PLC-Y"/>
    <property type="match status" value="1"/>
</dbReference>
<keyword evidence="5" id="KW-0963">Cytoplasm</keyword>
<evidence type="ECO:0000256" key="5">
    <source>
        <dbReference type="ARBA" id="ARBA00022490"/>
    </source>
</evidence>
<comment type="subcellular location">
    <subcellularLocation>
        <location evidence="3">Cytoplasm</location>
    </subcellularLocation>
</comment>
<dbReference type="Gene3D" id="2.30.29.30">
    <property type="entry name" value="Pleckstrin-homology domain (PH domain)/Phosphotyrosine-binding domain (PTB)"/>
    <property type="match status" value="1"/>
</dbReference>
<accession>A0A922I1D7</accession>
<comment type="caution">
    <text evidence="20">The sequence shown here is derived from an EMBL/GenBank/DDBJ whole genome shotgun (WGS) entry which is preliminary data.</text>
</comment>
<evidence type="ECO:0000259" key="18">
    <source>
        <dbReference type="PROSITE" id="PS50008"/>
    </source>
</evidence>
<dbReference type="GO" id="GO:0004435">
    <property type="term" value="F:phosphatidylinositol-4,5-bisphosphate phospholipase C activity"/>
    <property type="evidence" value="ECO:0007669"/>
    <property type="project" value="UniProtKB-EC"/>
</dbReference>
<evidence type="ECO:0000256" key="3">
    <source>
        <dbReference type="ARBA" id="ARBA00004496"/>
    </source>
</evidence>
<dbReference type="InterPro" id="IPR002048">
    <property type="entry name" value="EF_hand_dom"/>
</dbReference>
<keyword evidence="7" id="KW-0460">Magnesium</keyword>
<evidence type="ECO:0000256" key="2">
    <source>
        <dbReference type="ARBA" id="ARBA00001913"/>
    </source>
</evidence>
<evidence type="ECO:0000256" key="11">
    <source>
        <dbReference type="ARBA" id="ARBA00023224"/>
    </source>
</evidence>
<dbReference type="SMART" id="SM00239">
    <property type="entry name" value="C2"/>
    <property type="match status" value="1"/>
</dbReference>
<dbReference type="PRINTS" id="PR00390">
    <property type="entry name" value="PHPHLIPASEC"/>
</dbReference>
<dbReference type="GO" id="GO:0016042">
    <property type="term" value="P:lipid catabolic process"/>
    <property type="evidence" value="ECO:0007669"/>
    <property type="project" value="UniProtKB-KW"/>
</dbReference>
<dbReference type="SUPFAM" id="SSF50729">
    <property type="entry name" value="PH domain-like"/>
    <property type="match status" value="1"/>
</dbReference>
<dbReference type="EC" id="3.1.4.11" evidence="4 14"/>